<evidence type="ECO:0000313" key="2">
    <source>
        <dbReference type="Proteomes" id="UP001377168"/>
    </source>
</evidence>
<name>A0ACC6Q7B4_9ACTN</name>
<keyword evidence="2" id="KW-1185">Reference proteome</keyword>
<gene>
    <name evidence="1" type="ORF">WKI67_39835</name>
</gene>
<evidence type="ECO:0000313" key="1">
    <source>
        <dbReference type="EMBL" id="MEJ8639511.1"/>
    </source>
</evidence>
<proteinExistence type="predicted"/>
<dbReference type="EMBL" id="JBBKAJ010000022">
    <property type="protein sequence ID" value="MEJ8639511.1"/>
    <property type="molecule type" value="Genomic_DNA"/>
</dbReference>
<sequence>MLAVAVIAGILFVWALLAHRLSRWSITAPIAMMCAGIALTGGSDPPLRFDLDTNVFEHAVEVVLALLLFVDAIEVPGGILGREKGLVLRLLGGALPLTLGGAFLAGYLIFPDQSGWLLAVLATIVVPLDLAPTAAIVRDTRIPARLREVLNVEGGLNDGITSPIFLLCVAVAAESHGAHADYADALLQAVEAAGWALAAGLVVGGAAGWLLRTSWAHGWTHPSATRLGVLAVPVAAYSLSAALGGNGFVASFVAGVFFAPAMRRLPESAAAMTDDLVALMTLALWFLFGQIVNNAFWDGFQASVILYALLVITLVRMLPVLLVLTGSGLKRSDKLFLGWMGPRGVTSIVFGSLAVIDLPGEQADFIVRVMVVTVMLSIVLHGLSTEPLGRFYARRSGGARSEQHAEARPDRGP</sequence>
<accession>A0ACC6Q7B4</accession>
<dbReference type="Proteomes" id="UP001377168">
    <property type="component" value="Unassembled WGS sequence"/>
</dbReference>
<reference evidence="1" key="1">
    <citation type="submission" date="2024-03" db="EMBL/GenBank/DDBJ databases">
        <title>Novel Streptomyces species of biotechnological and ecological value are a feature of Machair soil.</title>
        <authorList>
            <person name="Prole J.R."/>
            <person name="Goodfellow M."/>
            <person name="Allenby N."/>
            <person name="Ward A.C."/>
        </authorList>
    </citation>
    <scope>NUCLEOTIDE SEQUENCE</scope>
    <source>
        <strain evidence="1">MS2.AVA.5</strain>
    </source>
</reference>
<protein>
    <submittedName>
        <fullName evidence="1">Cation:proton antiporter</fullName>
    </submittedName>
</protein>
<organism evidence="1 2">
    <name type="scientific">Streptomyces achmelvichensis</name>
    <dbReference type="NCBI Taxonomy" id="3134111"/>
    <lineage>
        <taxon>Bacteria</taxon>
        <taxon>Bacillati</taxon>
        <taxon>Actinomycetota</taxon>
        <taxon>Actinomycetes</taxon>
        <taxon>Kitasatosporales</taxon>
        <taxon>Streptomycetaceae</taxon>
        <taxon>Streptomyces</taxon>
    </lineage>
</organism>
<comment type="caution">
    <text evidence="1">The sequence shown here is derived from an EMBL/GenBank/DDBJ whole genome shotgun (WGS) entry which is preliminary data.</text>
</comment>